<evidence type="ECO:0000313" key="1">
    <source>
        <dbReference type="EMBL" id="KAH7907642.1"/>
    </source>
</evidence>
<accession>A0ACB8A3U0</accession>
<feature type="non-terminal residue" evidence="1">
    <location>
        <position position="222"/>
    </location>
</feature>
<name>A0ACB8A3U0_9AGAM</name>
<proteinExistence type="predicted"/>
<comment type="caution">
    <text evidence="1">The sequence shown here is derived from an EMBL/GenBank/DDBJ whole genome shotgun (WGS) entry which is preliminary data.</text>
</comment>
<dbReference type="Proteomes" id="UP000790377">
    <property type="component" value="Unassembled WGS sequence"/>
</dbReference>
<keyword evidence="2" id="KW-1185">Reference proteome</keyword>
<sequence length="222" mass="24839">MTSALIQALTVTQTTSYITTASAAAVAYDQVLNFYQEIELIWKRRWSLTTALYLIVSVTNLLLVIVPTSLTLGSLFRLVMHYVRIAMYLAINWSSNIFVIVMQGILLMRIYALWNQSRNLMILLAIGFCLQAIAVLVMAGLIFNLPVMHRFVISVGASIGSVAQTIDVRSSVFYPPPQDSTIIVLVYDAIISAFALVAFWRHLMEARRLDGGWSMSSLVRII</sequence>
<organism evidence="1 2">
    <name type="scientific">Hygrophoropsis aurantiaca</name>
    <dbReference type="NCBI Taxonomy" id="72124"/>
    <lineage>
        <taxon>Eukaryota</taxon>
        <taxon>Fungi</taxon>
        <taxon>Dikarya</taxon>
        <taxon>Basidiomycota</taxon>
        <taxon>Agaricomycotina</taxon>
        <taxon>Agaricomycetes</taxon>
        <taxon>Agaricomycetidae</taxon>
        <taxon>Boletales</taxon>
        <taxon>Coniophorineae</taxon>
        <taxon>Hygrophoropsidaceae</taxon>
        <taxon>Hygrophoropsis</taxon>
    </lineage>
</organism>
<gene>
    <name evidence="1" type="ORF">BJ138DRAFT_1159619</name>
</gene>
<protein>
    <submittedName>
        <fullName evidence="1">Uncharacterized protein</fullName>
    </submittedName>
</protein>
<reference evidence="1" key="1">
    <citation type="journal article" date="2021" name="New Phytol.">
        <title>Evolutionary innovations through gain and loss of genes in the ectomycorrhizal Boletales.</title>
        <authorList>
            <person name="Wu G."/>
            <person name="Miyauchi S."/>
            <person name="Morin E."/>
            <person name="Kuo A."/>
            <person name="Drula E."/>
            <person name="Varga T."/>
            <person name="Kohler A."/>
            <person name="Feng B."/>
            <person name="Cao Y."/>
            <person name="Lipzen A."/>
            <person name="Daum C."/>
            <person name="Hundley H."/>
            <person name="Pangilinan J."/>
            <person name="Johnson J."/>
            <person name="Barry K."/>
            <person name="LaButti K."/>
            <person name="Ng V."/>
            <person name="Ahrendt S."/>
            <person name="Min B."/>
            <person name="Choi I.G."/>
            <person name="Park H."/>
            <person name="Plett J.M."/>
            <person name="Magnuson J."/>
            <person name="Spatafora J.W."/>
            <person name="Nagy L.G."/>
            <person name="Henrissat B."/>
            <person name="Grigoriev I.V."/>
            <person name="Yang Z.L."/>
            <person name="Xu J."/>
            <person name="Martin F.M."/>
        </authorList>
    </citation>
    <scope>NUCLEOTIDE SEQUENCE</scope>
    <source>
        <strain evidence="1">ATCC 28755</strain>
    </source>
</reference>
<dbReference type="EMBL" id="MU267885">
    <property type="protein sequence ID" value="KAH7907642.1"/>
    <property type="molecule type" value="Genomic_DNA"/>
</dbReference>
<evidence type="ECO:0000313" key="2">
    <source>
        <dbReference type="Proteomes" id="UP000790377"/>
    </source>
</evidence>